<dbReference type="RefSeq" id="WP_170169829.1">
    <property type="nucleotide sequence ID" value="NZ_RKHO01000001.1"/>
</dbReference>
<gene>
    <name evidence="2" type="ORF">EDD33_2814</name>
</gene>
<evidence type="ECO:0000313" key="2">
    <source>
        <dbReference type="EMBL" id="ROR91933.1"/>
    </source>
</evidence>
<dbReference type="Proteomes" id="UP000281738">
    <property type="component" value="Unassembled WGS sequence"/>
</dbReference>
<dbReference type="InterPro" id="IPR003115">
    <property type="entry name" value="ParB_N"/>
</dbReference>
<dbReference type="AlphaFoldDB" id="A0A3N2CWU3"/>
<keyword evidence="3" id="KW-1185">Reference proteome</keyword>
<comment type="caution">
    <text evidence="2">The sequence shown here is derived from an EMBL/GenBank/DDBJ whole genome shotgun (WGS) entry which is preliminary data.</text>
</comment>
<dbReference type="SUPFAM" id="SSF110849">
    <property type="entry name" value="ParB/Sulfiredoxin"/>
    <property type="match status" value="1"/>
</dbReference>
<name>A0A3N2CWU3_9ACTN</name>
<dbReference type="InterPro" id="IPR036086">
    <property type="entry name" value="ParB/Sulfiredoxin_sf"/>
</dbReference>
<dbReference type="SMART" id="SM00470">
    <property type="entry name" value="ParB"/>
    <property type="match status" value="1"/>
</dbReference>
<accession>A0A3N2CWU3</accession>
<dbReference type="Gene3D" id="3.90.1530.10">
    <property type="entry name" value="Conserved hypothetical protein from pyrococcus furiosus pfu- 392566-001, ParB domain"/>
    <property type="match status" value="1"/>
</dbReference>
<organism evidence="2 3">
    <name type="scientific">Nocardioides aurantiacus</name>
    <dbReference type="NCBI Taxonomy" id="86796"/>
    <lineage>
        <taxon>Bacteria</taxon>
        <taxon>Bacillati</taxon>
        <taxon>Actinomycetota</taxon>
        <taxon>Actinomycetes</taxon>
        <taxon>Propionibacteriales</taxon>
        <taxon>Nocardioidaceae</taxon>
        <taxon>Nocardioides</taxon>
    </lineage>
</organism>
<evidence type="ECO:0000259" key="1">
    <source>
        <dbReference type="SMART" id="SM00470"/>
    </source>
</evidence>
<dbReference type="EMBL" id="RKHO01000001">
    <property type="protein sequence ID" value="ROR91933.1"/>
    <property type="molecule type" value="Genomic_DNA"/>
</dbReference>
<dbReference type="Pfam" id="PF02195">
    <property type="entry name" value="ParB_N"/>
    <property type="match status" value="1"/>
</dbReference>
<protein>
    <submittedName>
        <fullName evidence="2">ParB-like nuclease family protein</fullName>
    </submittedName>
</protein>
<sequence length="295" mass="34202">MVRDTGSPRADAENDFLRARRHQTLSQLAGWLRADTESAKESLSFSEVVKALGRRGEHSLGIQVIPLDRIVGSVDKVRDFDRRFRPTTDKSRQRWEQIARKTREGHYFPPIDVYKLGNLYFVRDGHHRVSVARSLGTREIEAMVTEIETVIDTEGIGGRRDLDGKNWGLRFLKRVPLTGHRRAEINCTRPDDYHRLAEMVEAWACRLMHAERAYFDEETMARRWFDEEYTPVLQMIDDAGVRGPLETGADAYIRVAGERYRLIREHAWNTEVLQMIRDQQERARRRSSPGGAVRA</sequence>
<reference evidence="2 3" key="1">
    <citation type="submission" date="2018-11" db="EMBL/GenBank/DDBJ databases">
        <title>Sequencing the genomes of 1000 actinobacteria strains.</title>
        <authorList>
            <person name="Klenk H.-P."/>
        </authorList>
    </citation>
    <scope>NUCLEOTIDE SEQUENCE [LARGE SCALE GENOMIC DNA]</scope>
    <source>
        <strain evidence="2 3">DSM 12652</strain>
    </source>
</reference>
<proteinExistence type="predicted"/>
<evidence type="ECO:0000313" key="3">
    <source>
        <dbReference type="Proteomes" id="UP000281738"/>
    </source>
</evidence>
<feature type="domain" description="ParB-like N-terminal" evidence="1">
    <location>
        <begin position="70"/>
        <end position="159"/>
    </location>
</feature>